<feature type="domain" description="Alpha-D-phosphohexomutase C-terminal" evidence="6">
    <location>
        <begin position="420"/>
        <end position="458"/>
    </location>
</feature>
<keyword evidence="5" id="KW-0413">Isomerase</keyword>
<dbReference type="Proteomes" id="UP000019335">
    <property type="component" value="Chromosome 10"/>
</dbReference>
<dbReference type="Pfam" id="PF02878">
    <property type="entry name" value="PGM_PMM_I"/>
    <property type="match status" value="1"/>
</dbReference>
<comment type="similarity">
    <text evidence="2">Belongs to the phosphohexose mutase family.</text>
</comment>
<evidence type="ECO:0000256" key="3">
    <source>
        <dbReference type="ARBA" id="ARBA00022723"/>
    </source>
</evidence>
<dbReference type="GO" id="GO:0004610">
    <property type="term" value="F:phosphoacetylglucosamine mutase activity"/>
    <property type="evidence" value="ECO:0007669"/>
    <property type="project" value="TreeGrafter"/>
</dbReference>
<dbReference type="InterPro" id="IPR036900">
    <property type="entry name" value="A-D-PHexomutase_C_sf"/>
</dbReference>
<evidence type="ECO:0000313" key="10">
    <source>
        <dbReference type="Proteomes" id="UP000019335"/>
    </source>
</evidence>
<keyword evidence="4" id="KW-0460">Magnesium</keyword>
<organism evidence="9 10">
    <name type="scientific">Nannochloropsis gaditana</name>
    <dbReference type="NCBI Taxonomy" id="72520"/>
    <lineage>
        <taxon>Eukaryota</taxon>
        <taxon>Sar</taxon>
        <taxon>Stramenopiles</taxon>
        <taxon>Ochrophyta</taxon>
        <taxon>Eustigmatophyceae</taxon>
        <taxon>Eustigmatales</taxon>
        <taxon>Monodopsidaceae</taxon>
        <taxon>Nannochloropsis</taxon>
    </lineage>
</organism>
<dbReference type="InterPro" id="IPR016055">
    <property type="entry name" value="A-D-PHexomutase_a/b/a-I/II/III"/>
</dbReference>
<dbReference type="InterPro" id="IPR005843">
    <property type="entry name" value="A-D-PHexomutase_C"/>
</dbReference>
<evidence type="ECO:0000313" key="9">
    <source>
        <dbReference type="EMBL" id="EWM26015.1"/>
    </source>
</evidence>
<dbReference type="GO" id="GO:0046872">
    <property type="term" value="F:metal ion binding"/>
    <property type="evidence" value="ECO:0007669"/>
    <property type="project" value="UniProtKB-KW"/>
</dbReference>
<dbReference type="Gene3D" id="3.30.310.50">
    <property type="entry name" value="Alpha-D-phosphohexomutase, C-terminal domain"/>
    <property type="match status" value="1"/>
</dbReference>
<evidence type="ECO:0000256" key="5">
    <source>
        <dbReference type="ARBA" id="ARBA00023235"/>
    </source>
</evidence>
<gene>
    <name evidence="9" type="ORF">Naga_100150g10</name>
</gene>
<keyword evidence="10" id="KW-1185">Reference proteome</keyword>
<evidence type="ECO:0000256" key="1">
    <source>
        <dbReference type="ARBA" id="ARBA00001946"/>
    </source>
</evidence>
<feature type="domain" description="Alpha-D-phosphohexomutase alpha/beta/alpha" evidence="7">
    <location>
        <begin position="63"/>
        <end position="92"/>
    </location>
</feature>
<dbReference type="PANTHER" id="PTHR45955:SF1">
    <property type="entry name" value="PHOSPHOACETYLGLUCOSAMINE MUTASE"/>
    <property type="match status" value="1"/>
</dbReference>
<dbReference type="Pfam" id="PF21404">
    <property type="entry name" value="AMG1_III"/>
    <property type="match status" value="1"/>
</dbReference>
<sequence length="475" mass="51097">MSSSQELPPGLIAELMAVPPPNGKKLAYGTAGFRDTATLLDSTFQRMGVLAALRSIACGGQVIGLMVTASHNAVEDNGVKMIDPAGSMLAIEWEGHAATLANARTEEELKAILIALLAIAAPAFPSPSTPTPPRPPARLNVTLVNTAEEENTLYLNDKCGAEFVQKGQQPPKGMEDERDKGRRWASFDGDADRLVYHFYDQEGKWHLLDGDKMAVLAADFLMDALKESGLPPPGDEGGQAGDWKVAVVQTAYANGASTRYLRDKGIPVVFAKTGVKYVHHEAEKYDIGIYFEANGHGTVIFGETMAKAILSHKEKLEKGVVSESEVSKKEKIATTRLVCAQQLINQAVGDAMSDLLFVEAVLRLKGWDIADWHKGLYTDLPSKQLKLQVQDRTVMSCNKDETRAMTPGGLQEALDVLMASSAVAPHGRVFVRPSGTEDVVRVYAEAATPEIAAQLALDASKIVYDMAGGVGVRPA</sequence>
<dbReference type="Gene3D" id="3.40.120.10">
    <property type="entry name" value="Alpha-D-Glucose-1,6-Bisphosphate, subunit A, domain 3"/>
    <property type="match status" value="2"/>
</dbReference>
<evidence type="ECO:0000259" key="8">
    <source>
        <dbReference type="Pfam" id="PF21404"/>
    </source>
</evidence>
<dbReference type="EMBL" id="AZIL01000782">
    <property type="protein sequence ID" value="EWM26015.1"/>
    <property type="molecule type" value="Genomic_DNA"/>
</dbReference>
<dbReference type="SUPFAM" id="SSF53738">
    <property type="entry name" value="Phosphoglucomutase, first 3 domains"/>
    <property type="match status" value="2"/>
</dbReference>
<name>W7TG75_9STRA</name>
<reference evidence="9 10" key="1">
    <citation type="journal article" date="2014" name="Mol. Plant">
        <title>Chromosome Scale Genome Assembly and Transcriptome Profiling of Nannochloropsis gaditana in Nitrogen Depletion.</title>
        <authorList>
            <person name="Corteggiani Carpinelli E."/>
            <person name="Telatin A."/>
            <person name="Vitulo N."/>
            <person name="Forcato C."/>
            <person name="D'Angelo M."/>
            <person name="Schiavon R."/>
            <person name="Vezzi A."/>
            <person name="Giacometti G.M."/>
            <person name="Morosinotto T."/>
            <person name="Valle G."/>
        </authorList>
    </citation>
    <scope>NUCLEOTIDE SEQUENCE [LARGE SCALE GENOMIC DNA]</scope>
    <source>
        <strain evidence="9 10">B-31</strain>
    </source>
</reference>
<dbReference type="InterPro" id="IPR049022">
    <property type="entry name" value="AMG1_III"/>
</dbReference>
<comment type="cofactor">
    <cofactor evidence="1">
        <name>Mg(2+)</name>
        <dbReference type="ChEBI" id="CHEBI:18420"/>
    </cofactor>
</comment>
<proteinExistence type="inferred from homology"/>
<dbReference type="Pfam" id="PF00408">
    <property type="entry name" value="PGM_PMM_IV"/>
    <property type="match status" value="1"/>
</dbReference>
<protein>
    <submittedName>
        <fullName evidence="9">Phosphoacetylglucosamine mutase</fullName>
    </submittedName>
</protein>
<dbReference type="FunFam" id="3.30.310.50:FF:000003">
    <property type="entry name" value="Phosphoacetylglucosamine mutase"/>
    <property type="match status" value="1"/>
</dbReference>
<dbReference type="AlphaFoldDB" id="W7TG75"/>
<evidence type="ECO:0000256" key="4">
    <source>
        <dbReference type="ARBA" id="ARBA00022842"/>
    </source>
</evidence>
<dbReference type="GO" id="GO:0006048">
    <property type="term" value="P:UDP-N-acetylglucosamine biosynthetic process"/>
    <property type="evidence" value="ECO:0007669"/>
    <property type="project" value="TreeGrafter"/>
</dbReference>
<comment type="caution">
    <text evidence="9">The sequence shown here is derived from an EMBL/GenBank/DDBJ whole genome shotgun (WGS) entry which is preliminary data.</text>
</comment>
<feature type="domain" description="Phosphoacetylglucosamine mutase AMG1" evidence="8">
    <location>
        <begin position="209"/>
        <end position="367"/>
    </location>
</feature>
<accession>W7TG75</accession>
<evidence type="ECO:0000259" key="6">
    <source>
        <dbReference type="Pfam" id="PF00408"/>
    </source>
</evidence>
<evidence type="ECO:0000259" key="7">
    <source>
        <dbReference type="Pfam" id="PF02878"/>
    </source>
</evidence>
<dbReference type="OrthoDB" id="1928at2759"/>
<dbReference type="GO" id="GO:0005975">
    <property type="term" value="P:carbohydrate metabolic process"/>
    <property type="evidence" value="ECO:0007669"/>
    <property type="project" value="InterPro"/>
</dbReference>
<evidence type="ECO:0000256" key="2">
    <source>
        <dbReference type="ARBA" id="ARBA00010231"/>
    </source>
</evidence>
<dbReference type="PANTHER" id="PTHR45955">
    <property type="entry name" value="PHOSPHOACETYLGLUCOSAMINE MUTASE"/>
    <property type="match status" value="1"/>
</dbReference>
<keyword evidence="3" id="KW-0479">Metal-binding</keyword>
<dbReference type="SUPFAM" id="SSF55957">
    <property type="entry name" value="Phosphoglucomutase, C-terminal domain"/>
    <property type="match status" value="1"/>
</dbReference>
<dbReference type="InterPro" id="IPR005844">
    <property type="entry name" value="A-D-PHexomutase_a/b/a-I"/>
</dbReference>